<keyword evidence="2" id="KW-1133">Transmembrane helix</keyword>
<evidence type="ECO:0000256" key="3">
    <source>
        <dbReference type="SAM" id="SignalP"/>
    </source>
</evidence>
<evidence type="ECO:0000256" key="1">
    <source>
        <dbReference type="SAM" id="MobiDB-lite"/>
    </source>
</evidence>
<proteinExistence type="predicted"/>
<evidence type="ECO:0000313" key="4">
    <source>
        <dbReference type="EMBL" id="MCJ8210346.1"/>
    </source>
</evidence>
<dbReference type="RefSeq" id="WP_245130182.1">
    <property type="nucleotide sequence ID" value="NZ_JALJEJ010000004.1"/>
</dbReference>
<gene>
    <name evidence="4" type="ORF">MUY27_11560</name>
</gene>
<name>A0A9X2B9C8_9SPHI</name>
<accession>A0A9X2B9C8</accession>
<keyword evidence="2" id="KW-0472">Membrane</keyword>
<keyword evidence="3" id="KW-0732">Signal</keyword>
<evidence type="ECO:0000313" key="5">
    <source>
        <dbReference type="Proteomes" id="UP001139450"/>
    </source>
</evidence>
<keyword evidence="5" id="KW-1185">Reference proteome</keyword>
<feature type="transmembrane region" description="Helical" evidence="2">
    <location>
        <begin position="76"/>
        <end position="94"/>
    </location>
</feature>
<dbReference type="AlphaFoldDB" id="A0A9X2B9C8"/>
<feature type="signal peptide" evidence="3">
    <location>
        <begin position="1"/>
        <end position="22"/>
    </location>
</feature>
<keyword evidence="2" id="KW-0812">Transmembrane</keyword>
<protein>
    <submittedName>
        <fullName evidence="4">Uncharacterized protein</fullName>
    </submittedName>
</protein>
<sequence length="301" mass="31986">MRKIILFMLVPALLLVGHHALAFTADTTVNTSNPDPALVKTDTAFSSGTVLVTPVTTTATKIAVAPAAQNCTGCAWAGWLIIALILVVFFIAIFRSNMLRDAVTDPNAFLLAAKGTKYANVTDPNKIPRTFSLSRTQLGLWTVLIACSYVYIELCRGCCIQQMAIDQNLLLLMGISAATAAGGNVIDANNQSQAHHQDGPSDGFFSDILSDQNGISVHRFQHVAWTLVAMVIYICQINKVPCGSLPTLDSTLVLLTGISSVTYLGLKINENKPPQPPVVPPTPDPAPQPAPQPDGAPGVSQ</sequence>
<dbReference type="Proteomes" id="UP001139450">
    <property type="component" value="Unassembled WGS sequence"/>
</dbReference>
<evidence type="ECO:0000256" key="2">
    <source>
        <dbReference type="SAM" id="Phobius"/>
    </source>
</evidence>
<reference evidence="4" key="1">
    <citation type="submission" date="2022-04" db="EMBL/GenBank/DDBJ databases">
        <title>Mucilaginibacter sp. RS28 isolated from freshwater.</title>
        <authorList>
            <person name="Ko S.-R."/>
        </authorList>
    </citation>
    <scope>NUCLEOTIDE SEQUENCE</scope>
    <source>
        <strain evidence="4">RS28</strain>
    </source>
</reference>
<feature type="compositionally biased region" description="Pro residues" evidence="1">
    <location>
        <begin position="273"/>
        <end position="294"/>
    </location>
</feature>
<feature type="chain" id="PRO_5040847379" evidence="3">
    <location>
        <begin position="23"/>
        <end position="301"/>
    </location>
</feature>
<comment type="caution">
    <text evidence="4">The sequence shown here is derived from an EMBL/GenBank/DDBJ whole genome shotgun (WGS) entry which is preliminary data.</text>
</comment>
<feature type="region of interest" description="Disordered" evidence="1">
    <location>
        <begin position="270"/>
        <end position="301"/>
    </location>
</feature>
<dbReference type="EMBL" id="JALJEJ010000004">
    <property type="protein sequence ID" value="MCJ8210346.1"/>
    <property type="molecule type" value="Genomic_DNA"/>
</dbReference>
<organism evidence="4 5">
    <name type="scientific">Mucilaginibacter straminoryzae</name>
    <dbReference type="NCBI Taxonomy" id="2932774"/>
    <lineage>
        <taxon>Bacteria</taxon>
        <taxon>Pseudomonadati</taxon>
        <taxon>Bacteroidota</taxon>
        <taxon>Sphingobacteriia</taxon>
        <taxon>Sphingobacteriales</taxon>
        <taxon>Sphingobacteriaceae</taxon>
        <taxon>Mucilaginibacter</taxon>
    </lineage>
</organism>